<evidence type="ECO:0000313" key="3">
    <source>
        <dbReference type="RefSeq" id="XP_035431724.2"/>
    </source>
</evidence>
<feature type="region of interest" description="Disordered" evidence="1">
    <location>
        <begin position="674"/>
        <end position="729"/>
    </location>
</feature>
<feature type="region of interest" description="Disordered" evidence="1">
    <location>
        <begin position="1"/>
        <end position="23"/>
    </location>
</feature>
<feature type="compositionally biased region" description="Basic and acidic residues" evidence="1">
    <location>
        <begin position="1"/>
        <end position="21"/>
    </location>
</feature>
<dbReference type="GeneID" id="118263689"/>
<feature type="compositionally biased region" description="Low complexity" evidence="1">
    <location>
        <begin position="278"/>
        <end position="288"/>
    </location>
</feature>
<proteinExistence type="predicted"/>
<dbReference type="PANTHER" id="PTHR11232:SF17">
    <property type="entry name" value="CAPON-LIKE PROTEIN"/>
    <property type="match status" value="1"/>
</dbReference>
<dbReference type="RefSeq" id="XP_035431724.2">
    <property type="nucleotide sequence ID" value="XM_035575831.2"/>
</dbReference>
<keyword evidence="2" id="KW-1185">Reference proteome</keyword>
<feature type="compositionally biased region" description="Basic and acidic residues" evidence="1">
    <location>
        <begin position="41"/>
        <end position="78"/>
    </location>
</feature>
<feature type="compositionally biased region" description="Low complexity" evidence="1">
    <location>
        <begin position="619"/>
        <end position="643"/>
    </location>
</feature>
<evidence type="ECO:0000256" key="1">
    <source>
        <dbReference type="SAM" id="MobiDB-lite"/>
    </source>
</evidence>
<sequence length="745" mass="81266">MSNNKEHGKQRKNEHSLKHLPSEVLLKARSTLFSLGGALKPKHEQQQRPKLPKQEAKDKKNQEKLKTSRSEPEFSEVRKNKHRSRIEDVHPRDYPGGLRPRPLSVGATKRYEKEFDDYHSGPFPKDPSPLRRQFDSAEEVCVQSRLVIPVIERLNPDIQIQDVNERPRKKLSFREPEIISGGSATLGRSHKLMGVNSLSRRPNRLSLRSEPHASSLEGLDSDLESQAMRIVRTVGQAFEVCHKMQINSPEQPAPSTSSAPDEPVASGSDMAASKEPASECGASEGAASTTKVVIEEGAVGGREERPKTLDLLPPPPRKEGKRTQRTTPAPTINLPDLPECVTKVEVATGGDEAGDTATPLSAQHQLQLLRERLEQQAQQTHAAVAQLLLLRDQLAAEQAARCEAQARTHQLLVHNKELLEHIAALVAHLQDRERGSSRPISAQQLTLLPQIPKNAEAFKPDNAAACNGNRTPTNTEALINLISQNTRANQNLENNNNMNFSPFCASPVQETANGAGSAPPCFGGMTNDQIQNYLISKFQNMGGFPNGGEPVPVSKPAPTINYNQQFFQNCNAFPSIPPLASHYSNTDLANLLSQQGYKDIGGSNEEFGNLAQAMSVAQSENSLYSNSQQSSSKDSSPDGSSSEDGAPFIMPLSHNCTLTATGEDGRVRLIVPVSPSESTSDVVETQAEPQPSSSSGHTLRVPGQERPGTLLAPAAPITRTTSEKVPNRSEMMSALRAQWTRHTTK</sequence>
<dbReference type="AlphaFoldDB" id="A0A9R0EGK8"/>
<feature type="region of interest" description="Disordered" evidence="1">
    <location>
        <begin position="247"/>
        <end position="336"/>
    </location>
</feature>
<protein>
    <submittedName>
        <fullName evidence="3">Capon-like protein isoform X1</fullName>
    </submittedName>
</protein>
<dbReference type="Proteomes" id="UP000829999">
    <property type="component" value="Chromosome 25"/>
</dbReference>
<dbReference type="PANTHER" id="PTHR11232">
    <property type="entry name" value="PHOSPHOTYROSINE INTERACTION DOMAIN-CONTAINING FAMILY MEMBER"/>
    <property type="match status" value="1"/>
</dbReference>
<organism evidence="2 3">
    <name type="scientific">Spodoptera frugiperda</name>
    <name type="common">Fall armyworm</name>
    <dbReference type="NCBI Taxonomy" id="7108"/>
    <lineage>
        <taxon>Eukaryota</taxon>
        <taxon>Metazoa</taxon>
        <taxon>Ecdysozoa</taxon>
        <taxon>Arthropoda</taxon>
        <taxon>Hexapoda</taxon>
        <taxon>Insecta</taxon>
        <taxon>Pterygota</taxon>
        <taxon>Neoptera</taxon>
        <taxon>Endopterygota</taxon>
        <taxon>Lepidoptera</taxon>
        <taxon>Glossata</taxon>
        <taxon>Ditrysia</taxon>
        <taxon>Noctuoidea</taxon>
        <taxon>Noctuidae</taxon>
        <taxon>Amphipyrinae</taxon>
        <taxon>Spodoptera</taxon>
    </lineage>
</organism>
<dbReference type="OrthoDB" id="10030336at2759"/>
<evidence type="ECO:0000313" key="2">
    <source>
        <dbReference type="Proteomes" id="UP000829999"/>
    </source>
</evidence>
<gene>
    <name evidence="3" type="primary">LOC118263689</name>
</gene>
<feature type="region of interest" description="Disordered" evidence="1">
    <location>
        <begin position="619"/>
        <end position="650"/>
    </location>
</feature>
<reference evidence="3" key="1">
    <citation type="submission" date="2025-08" db="UniProtKB">
        <authorList>
            <consortium name="RefSeq"/>
        </authorList>
    </citation>
    <scope>IDENTIFICATION</scope>
    <source>
        <tissue evidence="3">Whole larval tissue</tissue>
    </source>
</reference>
<name>A0A9R0EGK8_SPOFR</name>
<dbReference type="InterPro" id="IPR011993">
    <property type="entry name" value="PH-like_dom_sf"/>
</dbReference>
<feature type="compositionally biased region" description="Polar residues" evidence="1">
    <location>
        <begin position="247"/>
        <end position="259"/>
    </location>
</feature>
<dbReference type="InterPro" id="IPR051133">
    <property type="entry name" value="Adapter_Engulfment-Domain"/>
</dbReference>
<feature type="region of interest" description="Disordered" evidence="1">
    <location>
        <begin position="35"/>
        <end position="104"/>
    </location>
</feature>
<dbReference type="Gene3D" id="2.30.29.30">
    <property type="entry name" value="Pleckstrin-homology domain (PH domain)/Phosphotyrosine-binding domain (PTB)"/>
    <property type="match status" value="1"/>
</dbReference>
<accession>A0A9R0EGK8</accession>
<dbReference type="GO" id="GO:0050998">
    <property type="term" value="F:nitric-oxide synthase binding"/>
    <property type="evidence" value="ECO:0007669"/>
    <property type="project" value="TreeGrafter"/>
</dbReference>
<feature type="compositionally biased region" description="Polar residues" evidence="1">
    <location>
        <begin position="675"/>
        <end position="697"/>
    </location>
</feature>